<comment type="caution">
    <text evidence="5">The sequence shown here is derived from an EMBL/GenBank/DDBJ whole genome shotgun (WGS) entry which is preliminary data.</text>
</comment>
<dbReference type="InterPro" id="IPR027417">
    <property type="entry name" value="P-loop_NTPase"/>
</dbReference>
<dbReference type="Gene3D" id="3.40.50.300">
    <property type="entry name" value="P-loop containing nucleotide triphosphate hydrolases"/>
    <property type="match status" value="1"/>
</dbReference>
<dbReference type="EMBL" id="SMBX01000002">
    <property type="protein sequence ID" value="TCV01478.1"/>
    <property type="molecule type" value="Genomic_DNA"/>
</dbReference>
<evidence type="ECO:0000256" key="3">
    <source>
        <dbReference type="ARBA" id="ARBA00022840"/>
    </source>
</evidence>
<dbReference type="Gene3D" id="3.30.450.90">
    <property type="match status" value="1"/>
</dbReference>
<accession>A0A4R3VCX2</accession>
<protein>
    <submittedName>
        <fullName evidence="5">Type II secretory ATPase GspE/PulE/Tfp pilus assembly ATPase PilB-like protein</fullName>
    </submittedName>
</protein>
<dbReference type="Proteomes" id="UP000294692">
    <property type="component" value="Unassembled WGS sequence"/>
</dbReference>
<dbReference type="GO" id="GO:0005886">
    <property type="term" value="C:plasma membrane"/>
    <property type="evidence" value="ECO:0007669"/>
    <property type="project" value="TreeGrafter"/>
</dbReference>
<name>A0A4R3VCX2_9BURK</name>
<evidence type="ECO:0000259" key="4">
    <source>
        <dbReference type="Pfam" id="PF00437"/>
    </source>
</evidence>
<dbReference type="InterPro" id="IPR001482">
    <property type="entry name" value="T2SS/T4SS_dom"/>
</dbReference>
<proteinExistence type="inferred from homology"/>
<dbReference type="PANTHER" id="PTHR30258:SF1">
    <property type="entry name" value="PROTEIN TRANSPORT PROTEIN HOFB HOMOLOG"/>
    <property type="match status" value="1"/>
</dbReference>
<dbReference type="SUPFAM" id="SSF52540">
    <property type="entry name" value="P-loop containing nucleoside triphosphate hydrolases"/>
    <property type="match status" value="1"/>
</dbReference>
<organism evidence="5 6">
    <name type="scientific">Paracandidimonas soli</name>
    <dbReference type="NCBI Taxonomy" id="1917182"/>
    <lineage>
        <taxon>Bacteria</taxon>
        <taxon>Pseudomonadati</taxon>
        <taxon>Pseudomonadota</taxon>
        <taxon>Betaproteobacteria</taxon>
        <taxon>Burkholderiales</taxon>
        <taxon>Alcaligenaceae</taxon>
        <taxon>Paracandidimonas</taxon>
    </lineage>
</organism>
<dbReference type="RefSeq" id="WP_165972499.1">
    <property type="nucleotide sequence ID" value="NZ_JBHRVM010000001.1"/>
</dbReference>
<dbReference type="AlphaFoldDB" id="A0A4R3VCX2"/>
<dbReference type="PANTHER" id="PTHR30258">
    <property type="entry name" value="TYPE II SECRETION SYSTEM PROTEIN GSPE-RELATED"/>
    <property type="match status" value="1"/>
</dbReference>
<reference evidence="5 6" key="1">
    <citation type="submission" date="2019-03" db="EMBL/GenBank/DDBJ databases">
        <title>Genomic Encyclopedia of Type Strains, Phase IV (KMG-IV): sequencing the most valuable type-strain genomes for metagenomic binning, comparative biology and taxonomic classification.</title>
        <authorList>
            <person name="Goeker M."/>
        </authorList>
    </citation>
    <scope>NUCLEOTIDE SEQUENCE [LARGE SCALE GENOMIC DNA]</scope>
    <source>
        <strain evidence="5 6">DSM 100048</strain>
    </source>
</reference>
<dbReference type="GO" id="GO:0016887">
    <property type="term" value="F:ATP hydrolysis activity"/>
    <property type="evidence" value="ECO:0007669"/>
    <property type="project" value="TreeGrafter"/>
</dbReference>
<evidence type="ECO:0000313" key="6">
    <source>
        <dbReference type="Proteomes" id="UP000294692"/>
    </source>
</evidence>
<keyword evidence="6" id="KW-1185">Reference proteome</keyword>
<evidence type="ECO:0000256" key="1">
    <source>
        <dbReference type="ARBA" id="ARBA00006611"/>
    </source>
</evidence>
<dbReference type="GO" id="GO:0005524">
    <property type="term" value="F:ATP binding"/>
    <property type="evidence" value="ECO:0007669"/>
    <property type="project" value="UniProtKB-KW"/>
</dbReference>
<gene>
    <name evidence="5" type="ORF">EV686_102190</name>
</gene>
<keyword evidence="2" id="KW-0547">Nucleotide-binding</keyword>
<comment type="similarity">
    <text evidence="1">Belongs to the GSP E family.</text>
</comment>
<sequence length="569" mass="61415">MRAASDIEVRAPWGGMHDGQACDPAIETPRDLAALKPGVAVSMAQRLAMEDMASRLMAVEMQDGSVAIFAAPGYVRSDHADALERRLLECGYRLSHPVRYAVASPLLLSLARGQHALSGQKPAGVRELEESGTALGDVFQDVLDWAVAHHASDIHFNVSLRQAHSQVRFTIGGRYVQPERFRSLSSRMVLDILSVAWMDVRGGNGAVFDPGSEQQGSLTRMCGDRPFMLRWSSLAAEQGPSVCLRLLDRSEAGGKISLESLGYFPEQAARIGQAVGVQGGAVVVSGTVGAGKSTTLASMLGLVPAHRKVVTIEDPVERLLPGVIQNSIARDLHGDSHEAYTAKLRSLKRAALDDVCLGEIRDRETGLVFSDSVSSGVGVYTTVHAPSAAGIVDRLCSSFIGIPRDLLMSPGILKLLVHQALLPVVCDGCAIGLQELCVLPGGQGAAWRQWSGRMERMLQQDCRHVRWRDPRGCEACRRRELPELNGYVGRTVAAEILAPGDDASRDEGDCRVLFPARHRALPGARPDKHSALGAAVRKMLDGQVDPRDVQERFSAFLMPASPRWPGDCI</sequence>
<feature type="domain" description="Bacterial type II secretion system protein E" evidence="4">
    <location>
        <begin position="138"/>
        <end position="501"/>
    </location>
</feature>
<evidence type="ECO:0000313" key="5">
    <source>
        <dbReference type="EMBL" id="TCV01478.1"/>
    </source>
</evidence>
<keyword evidence="3" id="KW-0067">ATP-binding</keyword>
<dbReference type="Pfam" id="PF00437">
    <property type="entry name" value="T2SSE"/>
    <property type="match status" value="1"/>
</dbReference>
<evidence type="ECO:0000256" key="2">
    <source>
        <dbReference type="ARBA" id="ARBA00022741"/>
    </source>
</evidence>